<dbReference type="Gene3D" id="1.25.40.20">
    <property type="entry name" value="Ankyrin repeat-containing domain"/>
    <property type="match status" value="1"/>
</dbReference>
<protein>
    <recommendedName>
        <fullName evidence="3">NACHT domain-containing protein</fullName>
    </recommendedName>
</protein>
<evidence type="ECO:0000313" key="5">
    <source>
        <dbReference type="Proteomes" id="UP000182658"/>
    </source>
</evidence>
<feature type="compositionally biased region" description="Low complexity" evidence="2">
    <location>
        <begin position="931"/>
        <end position="946"/>
    </location>
</feature>
<keyword evidence="5" id="KW-1185">Reference proteome</keyword>
<dbReference type="Gene3D" id="3.40.50.300">
    <property type="entry name" value="P-loop containing nucleotide triphosphate hydrolases"/>
    <property type="match status" value="1"/>
</dbReference>
<dbReference type="PROSITE" id="PS50837">
    <property type="entry name" value="NACHT"/>
    <property type="match status" value="1"/>
</dbReference>
<gene>
    <name evidence="4" type="ORF">CONLIGDRAFT_606829</name>
</gene>
<dbReference type="EMBL" id="KV875113">
    <property type="protein sequence ID" value="OIW22523.1"/>
    <property type="molecule type" value="Genomic_DNA"/>
</dbReference>
<dbReference type="SUPFAM" id="SSF48403">
    <property type="entry name" value="Ankyrin repeat"/>
    <property type="match status" value="1"/>
</dbReference>
<evidence type="ECO:0000256" key="1">
    <source>
        <dbReference type="ARBA" id="ARBA00022737"/>
    </source>
</evidence>
<feature type="domain" description="NACHT" evidence="3">
    <location>
        <begin position="217"/>
        <end position="360"/>
    </location>
</feature>
<dbReference type="InterPro" id="IPR007111">
    <property type="entry name" value="NACHT_NTPase"/>
</dbReference>
<dbReference type="InterPro" id="IPR056884">
    <property type="entry name" value="NPHP3-like_N"/>
</dbReference>
<name>A0A1J7I570_9PEZI</name>
<accession>A0A1J7I570</accession>
<dbReference type="InParanoid" id="A0A1J7I570"/>
<proteinExistence type="predicted"/>
<dbReference type="PANTHER" id="PTHR10039:SF16">
    <property type="entry name" value="GPI INOSITOL-DEACYLASE"/>
    <property type="match status" value="1"/>
</dbReference>
<keyword evidence="1" id="KW-0677">Repeat</keyword>
<feature type="region of interest" description="Disordered" evidence="2">
    <location>
        <begin position="924"/>
        <end position="946"/>
    </location>
</feature>
<dbReference type="PANTHER" id="PTHR10039">
    <property type="entry name" value="AMELOGENIN"/>
    <property type="match status" value="1"/>
</dbReference>
<organism evidence="4 5">
    <name type="scientific">Coniochaeta ligniaria NRRL 30616</name>
    <dbReference type="NCBI Taxonomy" id="1408157"/>
    <lineage>
        <taxon>Eukaryota</taxon>
        <taxon>Fungi</taxon>
        <taxon>Dikarya</taxon>
        <taxon>Ascomycota</taxon>
        <taxon>Pezizomycotina</taxon>
        <taxon>Sordariomycetes</taxon>
        <taxon>Sordariomycetidae</taxon>
        <taxon>Coniochaetales</taxon>
        <taxon>Coniochaetaceae</taxon>
        <taxon>Coniochaeta</taxon>
    </lineage>
</organism>
<dbReference type="InterPro" id="IPR036770">
    <property type="entry name" value="Ankyrin_rpt-contain_sf"/>
</dbReference>
<dbReference type="AlphaFoldDB" id="A0A1J7I570"/>
<evidence type="ECO:0000313" key="4">
    <source>
        <dbReference type="EMBL" id="OIW22523.1"/>
    </source>
</evidence>
<dbReference type="OrthoDB" id="194358at2759"/>
<dbReference type="Proteomes" id="UP000182658">
    <property type="component" value="Unassembled WGS sequence"/>
</dbReference>
<evidence type="ECO:0000259" key="3">
    <source>
        <dbReference type="PROSITE" id="PS50837"/>
    </source>
</evidence>
<dbReference type="Pfam" id="PF24883">
    <property type="entry name" value="NPHP3_N"/>
    <property type="match status" value="1"/>
</dbReference>
<dbReference type="InterPro" id="IPR027417">
    <property type="entry name" value="P-loop_NTPase"/>
</dbReference>
<dbReference type="SUPFAM" id="SSF52540">
    <property type="entry name" value="P-loop containing nucleoside triphosphate hydrolases"/>
    <property type="match status" value="1"/>
</dbReference>
<reference evidence="4 5" key="1">
    <citation type="submission" date="2016-10" db="EMBL/GenBank/DDBJ databases">
        <title>Draft genome sequence of Coniochaeta ligniaria NRRL30616, a lignocellulolytic fungus for bioabatement of inhibitors in plant biomass hydrolysates.</title>
        <authorList>
            <consortium name="DOE Joint Genome Institute"/>
            <person name="Jimenez D.J."/>
            <person name="Hector R.E."/>
            <person name="Riley R."/>
            <person name="Sun H."/>
            <person name="Grigoriev I.V."/>
            <person name="Van Elsas J.D."/>
            <person name="Nichols N.N."/>
        </authorList>
    </citation>
    <scope>NUCLEOTIDE SEQUENCE [LARGE SCALE GENOMIC DNA]</scope>
    <source>
        <strain evidence="4 5">NRRL 30616</strain>
    </source>
</reference>
<dbReference type="STRING" id="1408157.A0A1J7I570"/>
<sequence length="946" mass="106863">MDPLSIAASILAVVQIADRVISLCRFYLELSRDAPSDLRVILIETSALKTILDNIQFLASNGHGPTTLSTLTGKDGPIEGCHKALDQLSGLFSSEYAHDASSNRSKRRKVKATLTTLAWPFKGSRARKLLAEVVQHKTTLNLALTADISLDIKDIKAKASEIQITLTEFQKREVYKWLDDIDPSALHHRACSQYEPGTGDWVLRSSEWKAWISGQKRAIWIHGIPGAGKTVLTSHLIESVKSHCSDGNTTKSRNAYAYYYCYYGHNADEASAFLKWTIRRLCCAADAVPAKLYKLYKHGEGASLMDLLCVLEEILGAFDCVYIVLDAIDESMPRADLLKVLRDLITDPRFWKVRVLATSREYIDIEESMKGISAPISMRNPLLDEDIRLFVQAQLNTHPKLRLWQASVRDEALEALSTKAKGMFRWVVCQIHILQRLKGDRDTITKALASLPRTLDETYERIFLRIPEEARLFVHHALKWIYAHYKLHKDQICLSNLLQAVQRSTSGLDSIGYDYEYNEDLLREFCGCLILVSPEEHHGVRSNSSFQSTNVVSFAHYTVLEFLRSPRIESGSASLFAVHKEIVVLEYAKMVMLEALDTNMKHNEVWDREEIDKYDDDNKIINDMEDDFNLYSIVSAIFAVSLWGQKLSTDANICKLAFAMFDVTNQHFNHFKDAAGKIESVTGIFQDHNIDEFWDLDWERPPENSDIQTLVHLMLSDQSLELARNFMKSTHTENLLQSSFDLKADISFLGRRTVKGTIVELFAVLGQNGWDRLRLLLELAAGQFDPTRILLSSVGFLHKDDQVAYNPYCILTRLLQLGADPNGHGYRICPLQVATSVWDLEGVRLLLEAGADPNNTGDRLGHVWEKGTVLANFNDILDHSPLNIVQTMDSTFKGYEYESRKKEERPKIEALLIQYGAQNFTRSGAELSMPTTGSTSLESLGSHLSS</sequence>
<evidence type="ECO:0000256" key="2">
    <source>
        <dbReference type="SAM" id="MobiDB-lite"/>
    </source>
</evidence>